<protein>
    <submittedName>
        <fullName evidence="2">Uncharacterized protein</fullName>
    </submittedName>
</protein>
<evidence type="ECO:0000313" key="2">
    <source>
        <dbReference type="EMBL" id="MBB3115904.1"/>
    </source>
</evidence>
<name>A0A8I0CMN0_9CORY</name>
<evidence type="ECO:0000256" key="1">
    <source>
        <dbReference type="SAM" id="MobiDB-lite"/>
    </source>
</evidence>
<dbReference type="AlphaFoldDB" id="A0A8I0CMN0"/>
<dbReference type="RefSeq" id="WP_010268164.1">
    <property type="nucleotide sequence ID" value="NZ_AENJ01000152.1"/>
</dbReference>
<feature type="compositionally biased region" description="Low complexity" evidence="1">
    <location>
        <begin position="1"/>
        <end position="47"/>
    </location>
</feature>
<dbReference type="Proteomes" id="UP000612712">
    <property type="component" value="Unassembled WGS sequence"/>
</dbReference>
<accession>A0A8I0CMN0</accession>
<evidence type="ECO:0000313" key="3">
    <source>
        <dbReference type="Proteomes" id="UP000612712"/>
    </source>
</evidence>
<feature type="region of interest" description="Disordered" evidence="1">
    <location>
        <begin position="1"/>
        <end position="48"/>
    </location>
</feature>
<organism evidence="2 3">
    <name type="scientific">Corynebacterium bovis DSM 20582 = CIP 54.80</name>
    <dbReference type="NCBI Taxonomy" id="927655"/>
    <lineage>
        <taxon>Bacteria</taxon>
        <taxon>Bacillati</taxon>
        <taxon>Actinomycetota</taxon>
        <taxon>Actinomycetes</taxon>
        <taxon>Mycobacteriales</taxon>
        <taxon>Corynebacteriaceae</taxon>
        <taxon>Corynebacterium</taxon>
    </lineage>
</organism>
<dbReference type="EMBL" id="JACHWT010000004">
    <property type="protein sequence ID" value="MBB3115904.1"/>
    <property type="molecule type" value="Genomic_DNA"/>
</dbReference>
<proteinExistence type="predicted"/>
<comment type="caution">
    <text evidence="2">The sequence shown here is derived from an EMBL/GenBank/DDBJ whole genome shotgun (WGS) entry which is preliminary data.</text>
</comment>
<sequence>MADSPTTPDATTATDATTAAGTAPDATTPAEATTPADATTPDATTTPQFDPVLVAAGRGSTVAVWQVETDPRVLLGDFSGAWLVTSDGVTGFAAGAEWIPERGDHDAVLRLLLARPVFVVGEPDLPADLGVPLVDAEATVGNLHRDLERTREAIRAGGTGARQPAWETLELTPLSGRAPEGLDEDATAAVVEAMAWARGVRGLVRAWNQNEKLRVRRLGGDARPLPLVDRDGATVH</sequence>
<gene>
    <name evidence="2" type="ORF">FHU32_001123</name>
</gene>
<reference evidence="2" key="1">
    <citation type="submission" date="2020-08" db="EMBL/GenBank/DDBJ databases">
        <title>Sequencing the genomes of 1000 actinobacteria strains.</title>
        <authorList>
            <person name="Klenk H.-P."/>
        </authorList>
    </citation>
    <scope>NUCLEOTIDE SEQUENCE</scope>
    <source>
        <strain evidence="2">DSM 20582</strain>
    </source>
</reference>